<name>A0A3B0U7P8_9ZZZZ</name>
<reference evidence="1" key="1">
    <citation type="submission" date="2018-06" db="EMBL/GenBank/DDBJ databases">
        <authorList>
            <person name="Zhirakovskaya E."/>
        </authorList>
    </citation>
    <scope>NUCLEOTIDE SEQUENCE</scope>
</reference>
<protein>
    <submittedName>
        <fullName evidence="1">Uncharacterized protein</fullName>
    </submittedName>
</protein>
<dbReference type="EMBL" id="UOEO01000203">
    <property type="protein sequence ID" value="VAW22472.1"/>
    <property type="molecule type" value="Genomic_DNA"/>
</dbReference>
<dbReference type="Pfam" id="PF14247">
    <property type="entry name" value="DUF4344"/>
    <property type="match status" value="2"/>
</dbReference>
<accession>A0A3B0U7P8</accession>
<evidence type="ECO:0000313" key="1">
    <source>
        <dbReference type="EMBL" id="VAW22472.1"/>
    </source>
</evidence>
<organism evidence="1">
    <name type="scientific">hydrothermal vent metagenome</name>
    <dbReference type="NCBI Taxonomy" id="652676"/>
    <lineage>
        <taxon>unclassified sequences</taxon>
        <taxon>metagenomes</taxon>
        <taxon>ecological metagenomes</taxon>
    </lineage>
</organism>
<sequence length="283" mass="31850">MHKHLTVIIAAILLISLGGAALAKPASGKNKSSSEISDILANRKLDTAKRFVISNTLFTIYHEVGHLLINKQQWPVLGREEDIADNFATYILLNQKRRSIERALKDAALGWQLEDEAGGSRRTASDYYDEHSLDLQRAYQIVCMMVGKDRRSFSVTALEWGIDRRRQAGCADQYKQISSSIEKLISANRNKDTQPEVKVIYERAGTKYAIAYKTLRDSRLLESVAADLRTGYGLTGTIKIVASLCNQPNAFYDNETSQIIICYELLDEYFNTINRYLASTNGK</sequence>
<dbReference type="InterPro" id="IPR025644">
    <property type="entry name" value="DUF4344"/>
</dbReference>
<proteinExistence type="predicted"/>
<dbReference type="AlphaFoldDB" id="A0A3B0U7P8"/>
<gene>
    <name evidence="1" type="ORF">MNBD_ALPHA12-2246</name>
</gene>